<dbReference type="EMBL" id="CP025791">
    <property type="protein sequence ID" value="AUP81360.1"/>
    <property type="molecule type" value="Genomic_DNA"/>
</dbReference>
<proteinExistence type="predicted"/>
<dbReference type="KEGG" id="fek:C1H87_22620"/>
<reference evidence="1 2" key="1">
    <citation type="submission" date="2018-01" db="EMBL/GenBank/DDBJ databases">
        <title>Complete genome sequence of Flavivirga eckloniae ECD14 isolated from seaweed Ecklonia cava.</title>
        <authorList>
            <person name="Lee J.H."/>
            <person name="Baik K.S."/>
            <person name="Seong C.N."/>
        </authorList>
    </citation>
    <scope>NUCLEOTIDE SEQUENCE [LARGE SCALE GENOMIC DNA]</scope>
    <source>
        <strain evidence="1 2">ECD14</strain>
    </source>
</reference>
<organism evidence="1 2">
    <name type="scientific">Flavivirga eckloniae</name>
    <dbReference type="NCBI Taxonomy" id="1803846"/>
    <lineage>
        <taxon>Bacteria</taxon>
        <taxon>Pseudomonadati</taxon>
        <taxon>Bacteroidota</taxon>
        <taxon>Flavobacteriia</taxon>
        <taxon>Flavobacteriales</taxon>
        <taxon>Flavobacteriaceae</taxon>
        <taxon>Flavivirga</taxon>
    </lineage>
</organism>
<keyword evidence="2" id="KW-1185">Reference proteome</keyword>
<dbReference type="Proteomes" id="UP000235826">
    <property type="component" value="Chromosome"/>
</dbReference>
<dbReference type="OrthoDB" id="1149279at2"/>
<gene>
    <name evidence="1" type="ORF">C1H87_22620</name>
</gene>
<name>A0A2K9PWF2_9FLAO</name>
<evidence type="ECO:0000313" key="2">
    <source>
        <dbReference type="Proteomes" id="UP000235826"/>
    </source>
</evidence>
<evidence type="ECO:0000313" key="1">
    <source>
        <dbReference type="EMBL" id="AUP81360.1"/>
    </source>
</evidence>
<sequence>MEDSNYIKIFTGDFIIVQRIIDELKAINIHAIVKDTTESARLAGFGGGILPGFQEVFVNKDELDQAVLVVQSITSQLDT</sequence>
<protein>
    <submittedName>
        <fullName evidence="1">Uncharacterized protein</fullName>
    </submittedName>
</protein>
<dbReference type="AlphaFoldDB" id="A0A2K9PWF2"/>
<accession>A0A2K9PWF2</accession>